<evidence type="ECO:0000313" key="4">
    <source>
        <dbReference type="WBParaSite" id="HPLM_0001787401-mRNA-1"/>
    </source>
</evidence>
<feature type="region of interest" description="Disordered" evidence="1">
    <location>
        <begin position="52"/>
        <end position="77"/>
    </location>
</feature>
<organism evidence="4">
    <name type="scientific">Haemonchus placei</name>
    <name type="common">Barber's pole worm</name>
    <dbReference type="NCBI Taxonomy" id="6290"/>
    <lineage>
        <taxon>Eukaryota</taxon>
        <taxon>Metazoa</taxon>
        <taxon>Ecdysozoa</taxon>
        <taxon>Nematoda</taxon>
        <taxon>Chromadorea</taxon>
        <taxon>Rhabditida</taxon>
        <taxon>Rhabditina</taxon>
        <taxon>Rhabditomorpha</taxon>
        <taxon>Strongyloidea</taxon>
        <taxon>Trichostrongylidae</taxon>
        <taxon>Haemonchus</taxon>
    </lineage>
</organism>
<reference evidence="4" key="1">
    <citation type="submission" date="2017-02" db="UniProtKB">
        <authorList>
            <consortium name="WormBaseParasite"/>
        </authorList>
    </citation>
    <scope>IDENTIFICATION</scope>
</reference>
<dbReference type="OrthoDB" id="10513292at2759"/>
<dbReference type="AlphaFoldDB" id="A0A0N4X0R9"/>
<name>A0A0N4X0R9_HAEPC</name>
<keyword evidence="3" id="KW-1185">Reference proteome</keyword>
<dbReference type="EMBL" id="UZAF01020194">
    <property type="protein sequence ID" value="VDO67386.1"/>
    <property type="molecule type" value="Genomic_DNA"/>
</dbReference>
<gene>
    <name evidence="2" type="ORF">HPLM_LOCUS17866</name>
</gene>
<evidence type="ECO:0000313" key="3">
    <source>
        <dbReference type="Proteomes" id="UP000268014"/>
    </source>
</evidence>
<dbReference type="WBParaSite" id="HPLM_0001787401-mRNA-1">
    <property type="protein sequence ID" value="HPLM_0001787401-mRNA-1"/>
    <property type="gene ID" value="HPLM_0001787401"/>
</dbReference>
<evidence type="ECO:0000313" key="2">
    <source>
        <dbReference type="EMBL" id="VDO67386.1"/>
    </source>
</evidence>
<evidence type="ECO:0000256" key="1">
    <source>
        <dbReference type="SAM" id="MobiDB-lite"/>
    </source>
</evidence>
<proteinExistence type="predicted"/>
<accession>A0A0N4X0R9</accession>
<reference evidence="2 3" key="2">
    <citation type="submission" date="2018-11" db="EMBL/GenBank/DDBJ databases">
        <authorList>
            <consortium name="Pathogen Informatics"/>
        </authorList>
    </citation>
    <scope>NUCLEOTIDE SEQUENCE [LARGE SCALE GENOMIC DNA]</scope>
    <source>
        <strain evidence="2 3">MHpl1</strain>
    </source>
</reference>
<sequence>MAHSIATCFKILAVPVSRPVAERRMNEDRIWSRDFGSSALRLYRYRIATARASPSRKDPSLIRPPRTTDPNTIGRAADPVRYRYSL</sequence>
<protein>
    <submittedName>
        <fullName evidence="4">Secreted protein</fullName>
    </submittedName>
</protein>
<dbReference type="Proteomes" id="UP000268014">
    <property type="component" value="Unassembled WGS sequence"/>
</dbReference>